<sequence>MLPKKQLERINELARKAKSSSLTLSEQKEQLELRKAYIESFRGGMRNTIEGLKIIDEENNDVTPEKLKNIQKTKGLHGR</sequence>
<evidence type="ECO:0000256" key="1">
    <source>
        <dbReference type="ARBA" id="ARBA00022490"/>
    </source>
</evidence>
<dbReference type="AlphaFoldDB" id="A0AAE3ITD0"/>
<dbReference type="PANTHER" id="PTHR37300">
    <property type="entry name" value="UPF0291 PROTEIN CBO2609/CLC_2481"/>
    <property type="match status" value="1"/>
</dbReference>
<comment type="caution">
    <text evidence="3">The sequence shown here is derived from an EMBL/GenBank/DDBJ whole genome shotgun (WGS) entry which is preliminary data.</text>
</comment>
<gene>
    <name evidence="3" type="ORF">OEV98_02280</name>
</gene>
<proteinExistence type="inferred from homology"/>
<comment type="similarity">
    <text evidence="2">Belongs to the UPF0291 family.</text>
</comment>
<keyword evidence="4" id="KW-1185">Reference proteome</keyword>
<dbReference type="HAMAP" id="MF_01103">
    <property type="entry name" value="UPF0291"/>
    <property type="match status" value="1"/>
</dbReference>
<dbReference type="RefSeq" id="WP_263071519.1">
    <property type="nucleotide sequence ID" value="NZ_JAOUSF010000001.1"/>
</dbReference>
<dbReference type="InterPro" id="IPR009242">
    <property type="entry name" value="DUF896"/>
</dbReference>
<dbReference type="SUPFAM" id="SSF158221">
    <property type="entry name" value="YnzC-like"/>
    <property type="match status" value="1"/>
</dbReference>
<comment type="subcellular location">
    <subcellularLocation>
        <location evidence="2">Cytoplasm</location>
    </subcellularLocation>
</comment>
<protein>
    <recommendedName>
        <fullName evidence="2">UPF0291 protein OEV98_02280</fullName>
    </recommendedName>
</protein>
<evidence type="ECO:0000313" key="3">
    <source>
        <dbReference type="EMBL" id="MCU9612389.1"/>
    </source>
</evidence>
<dbReference type="EMBL" id="JAOUSF010000001">
    <property type="protein sequence ID" value="MCU9612389.1"/>
    <property type="molecule type" value="Genomic_DNA"/>
</dbReference>
<name>A0AAE3ITD0_9BACI</name>
<organism evidence="3 4">
    <name type="scientific">Perspicuibacillus lycopersici</name>
    <dbReference type="NCBI Taxonomy" id="1325689"/>
    <lineage>
        <taxon>Bacteria</taxon>
        <taxon>Bacillati</taxon>
        <taxon>Bacillota</taxon>
        <taxon>Bacilli</taxon>
        <taxon>Bacillales</taxon>
        <taxon>Bacillaceae</taxon>
        <taxon>Perspicuibacillus</taxon>
    </lineage>
</organism>
<accession>A0AAE3ITD0</accession>
<evidence type="ECO:0000256" key="2">
    <source>
        <dbReference type="HAMAP-Rule" id="MF_01103"/>
    </source>
</evidence>
<dbReference type="Gene3D" id="1.10.287.540">
    <property type="entry name" value="Helix hairpin bin"/>
    <property type="match status" value="1"/>
</dbReference>
<evidence type="ECO:0000313" key="4">
    <source>
        <dbReference type="Proteomes" id="UP001209318"/>
    </source>
</evidence>
<keyword evidence="1 2" id="KW-0963">Cytoplasm</keyword>
<dbReference type="PANTHER" id="PTHR37300:SF1">
    <property type="entry name" value="UPF0291 PROTEIN YNZC"/>
    <property type="match status" value="1"/>
</dbReference>
<dbReference type="Pfam" id="PF05979">
    <property type="entry name" value="DUF896"/>
    <property type="match status" value="1"/>
</dbReference>
<reference evidence="3" key="1">
    <citation type="submission" date="2022-10" db="EMBL/GenBank/DDBJ databases">
        <title>Description of Fervidibacillus gen. nov. in the family Fervidibacillaceae fam. nov. with two species, Fervidibacillus albus sp. nov., and Fervidibacillus halotolerans sp. nov., isolated from tidal flat sediments.</title>
        <authorList>
            <person name="Kwon K.K."/>
            <person name="Yang S.-H."/>
        </authorList>
    </citation>
    <scope>NUCLEOTIDE SEQUENCE</scope>
    <source>
        <strain evidence="3">JCM 19140</strain>
    </source>
</reference>
<dbReference type="Proteomes" id="UP001209318">
    <property type="component" value="Unassembled WGS sequence"/>
</dbReference>
<dbReference type="GO" id="GO:0005737">
    <property type="term" value="C:cytoplasm"/>
    <property type="evidence" value="ECO:0007669"/>
    <property type="project" value="UniProtKB-SubCell"/>
</dbReference>